<dbReference type="WBParaSite" id="nRc.2.0.1.t26586-RA">
    <property type="protein sequence ID" value="nRc.2.0.1.t26586-RA"/>
    <property type="gene ID" value="nRc.2.0.1.g26586"/>
</dbReference>
<feature type="region of interest" description="Disordered" evidence="1">
    <location>
        <begin position="1"/>
        <end position="44"/>
    </location>
</feature>
<evidence type="ECO:0000313" key="2">
    <source>
        <dbReference type="Proteomes" id="UP000887565"/>
    </source>
</evidence>
<keyword evidence="2" id="KW-1185">Reference proteome</keyword>
<sequence length="44" mass="4712">MLDRSGEFSSPFAAAVLQKEDVPNGNGHNGHSGMVNDRRTSEPV</sequence>
<accession>A0A915JKM3</accession>
<evidence type="ECO:0000256" key="1">
    <source>
        <dbReference type="SAM" id="MobiDB-lite"/>
    </source>
</evidence>
<protein>
    <submittedName>
        <fullName evidence="3">Uncharacterized protein</fullName>
    </submittedName>
</protein>
<dbReference type="AlphaFoldDB" id="A0A915JKM3"/>
<proteinExistence type="predicted"/>
<organism evidence="2 3">
    <name type="scientific">Romanomermis culicivorax</name>
    <name type="common">Nematode worm</name>
    <dbReference type="NCBI Taxonomy" id="13658"/>
    <lineage>
        <taxon>Eukaryota</taxon>
        <taxon>Metazoa</taxon>
        <taxon>Ecdysozoa</taxon>
        <taxon>Nematoda</taxon>
        <taxon>Enoplea</taxon>
        <taxon>Dorylaimia</taxon>
        <taxon>Mermithida</taxon>
        <taxon>Mermithoidea</taxon>
        <taxon>Mermithidae</taxon>
        <taxon>Romanomermis</taxon>
    </lineage>
</organism>
<evidence type="ECO:0000313" key="3">
    <source>
        <dbReference type="WBParaSite" id="nRc.2.0.1.t26586-RA"/>
    </source>
</evidence>
<reference evidence="3" key="1">
    <citation type="submission" date="2022-11" db="UniProtKB">
        <authorList>
            <consortium name="WormBaseParasite"/>
        </authorList>
    </citation>
    <scope>IDENTIFICATION</scope>
</reference>
<name>A0A915JKM3_ROMCU</name>
<dbReference type="Proteomes" id="UP000887565">
    <property type="component" value="Unplaced"/>
</dbReference>